<proteinExistence type="inferred from homology"/>
<protein>
    <recommendedName>
        <fullName evidence="6">Spermidine hydroxycinnamoyl transferase</fullName>
    </recommendedName>
</protein>
<dbReference type="EMBL" id="CAMAPE010000053">
    <property type="protein sequence ID" value="CAH9110418.1"/>
    <property type="molecule type" value="Genomic_DNA"/>
</dbReference>
<dbReference type="InterPro" id="IPR023213">
    <property type="entry name" value="CAT-like_dom_sf"/>
</dbReference>
<dbReference type="Pfam" id="PF02458">
    <property type="entry name" value="Transferase"/>
    <property type="match status" value="1"/>
</dbReference>
<evidence type="ECO:0000313" key="2">
    <source>
        <dbReference type="EMBL" id="CAH9110418.1"/>
    </source>
</evidence>
<comment type="similarity">
    <text evidence="1">Belongs to the plant acyltransferase family.</text>
</comment>
<comment type="caution">
    <text evidence="4">The sequence shown here is derived from an EMBL/GenBank/DDBJ whole genome shotgun (WGS) entry which is preliminary data.</text>
</comment>
<evidence type="ECO:0000256" key="1">
    <source>
        <dbReference type="ARBA" id="ARBA00009861"/>
    </source>
</evidence>
<dbReference type="EMBL" id="CAMAPE010000053">
    <property type="protein sequence ID" value="CAH9110424.1"/>
    <property type="molecule type" value="Genomic_DNA"/>
</dbReference>
<sequence length="451" mass="50152">MKVCVKSSNVIVKPSEPTWNGILELSELDQTGTMMHVPTIYFYATSPQPPESLMETLKSSLSQVLVHFYPMAGRLNWTTNNNTTTGCHLVLDCNSEGVILIEAESDGVLSELGDFYPQPDFDQLVPSADYYTAPPIQKMPLFIGQLTKFRCGGWSLGLAISHVVSDGLGTSNFLHQWARLARGKPLSVVPFIDREVLHQAHKDPLIHHMAVLEHCYYYSYYNFGGPPLIIGESSNENEKKKETKECVLRLSKPQIETLKKVGGANYTRYEVITAHIWKCACMARNHKADQPTNLTMSVDIRKRMDPPLHNSYFGNAVIDVVTHGVSGEVISMPLGQVARMIHETIDNVTPECVTSAISFLKGVTRGRKEELPFSGNPNLNVISWMSLPLHGLDFGWGEEIHMGPGNHTGDGDILILPSREGDGSLRVALSFQTNHIDAFKKCFYQAAYMVT</sequence>
<dbReference type="EMBL" id="CAMAPE010000053">
    <property type="protein sequence ID" value="CAH9110430.1"/>
    <property type="molecule type" value="Genomic_DNA"/>
</dbReference>
<gene>
    <name evidence="2" type="ORF">CEURO_LOCUS18855</name>
    <name evidence="3" type="ORF">CEURO_LOCUS18857</name>
    <name evidence="4" type="ORF">CEURO_LOCUS18859</name>
</gene>
<evidence type="ECO:0000313" key="4">
    <source>
        <dbReference type="EMBL" id="CAH9110430.1"/>
    </source>
</evidence>
<evidence type="ECO:0000313" key="5">
    <source>
        <dbReference type="Proteomes" id="UP001152484"/>
    </source>
</evidence>
<dbReference type="OrthoDB" id="671439at2759"/>
<dbReference type="InterPro" id="IPR050317">
    <property type="entry name" value="Plant_Fungal_Acyltransferase"/>
</dbReference>
<dbReference type="PANTHER" id="PTHR31642">
    <property type="entry name" value="TRICHOTHECENE 3-O-ACETYLTRANSFERASE"/>
    <property type="match status" value="1"/>
</dbReference>
<dbReference type="AlphaFoldDB" id="A0A9P1EJ43"/>
<dbReference type="PANTHER" id="PTHR31642:SF324">
    <property type="entry name" value="SPERMIDINE HYDROXYCINNAMOYL TRANSFERASE"/>
    <property type="match status" value="1"/>
</dbReference>
<evidence type="ECO:0008006" key="6">
    <source>
        <dbReference type="Google" id="ProtNLM"/>
    </source>
</evidence>
<dbReference type="Gene3D" id="3.30.559.10">
    <property type="entry name" value="Chloramphenicol acetyltransferase-like domain"/>
    <property type="match status" value="2"/>
</dbReference>
<evidence type="ECO:0000313" key="3">
    <source>
        <dbReference type="EMBL" id="CAH9110424.1"/>
    </source>
</evidence>
<reference evidence="4" key="1">
    <citation type="submission" date="2022-07" db="EMBL/GenBank/DDBJ databases">
        <authorList>
            <person name="Macas J."/>
            <person name="Novak P."/>
            <person name="Neumann P."/>
        </authorList>
    </citation>
    <scope>NUCLEOTIDE SEQUENCE</scope>
</reference>
<organism evidence="4 5">
    <name type="scientific">Cuscuta europaea</name>
    <name type="common">European dodder</name>
    <dbReference type="NCBI Taxonomy" id="41803"/>
    <lineage>
        <taxon>Eukaryota</taxon>
        <taxon>Viridiplantae</taxon>
        <taxon>Streptophyta</taxon>
        <taxon>Embryophyta</taxon>
        <taxon>Tracheophyta</taxon>
        <taxon>Spermatophyta</taxon>
        <taxon>Magnoliopsida</taxon>
        <taxon>eudicotyledons</taxon>
        <taxon>Gunneridae</taxon>
        <taxon>Pentapetalae</taxon>
        <taxon>asterids</taxon>
        <taxon>lamiids</taxon>
        <taxon>Solanales</taxon>
        <taxon>Convolvulaceae</taxon>
        <taxon>Cuscuteae</taxon>
        <taxon>Cuscuta</taxon>
        <taxon>Cuscuta subgen. Cuscuta</taxon>
    </lineage>
</organism>
<accession>A0A9P1EJ43</accession>
<name>A0A9P1EJ43_CUSEU</name>
<dbReference type="Proteomes" id="UP001152484">
    <property type="component" value="Unassembled WGS sequence"/>
</dbReference>
<dbReference type="GO" id="GO:0016747">
    <property type="term" value="F:acyltransferase activity, transferring groups other than amino-acyl groups"/>
    <property type="evidence" value="ECO:0007669"/>
    <property type="project" value="TreeGrafter"/>
</dbReference>
<keyword evidence="5" id="KW-1185">Reference proteome</keyword>